<dbReference type="EMBL" id="LFZO01000026">
    <property type="protein sequence ID" value="KXT17041.1"/>
    <property type="molecule type" value="Genomic_DNA"/>
</dbReference>
<evidence type="ECO:0000313" key="2">
    <source>
        <dbReference type="Proteomes" id="UP000073492"/>
    </source>
</evidence>
<organism evidence="1 2">
    <name type="scientific">Pseudocercospora musae</name>
    <dbReference type="NCBI Taxonomy" id="113226"/>
    <lineage>
        <taxon>Eukaryota</taxon>
        <taxon>Fungi</taxon>
        <taxon>Dikarya</taxon>
        <taxon>Ascomycota</taxon>
        <taxon>Pezizomycotina</taxon>
        <taxon>Dothideomycetes</taxon>
        <taxon>Dothideomycetidae</taxon>
        <taxon>Mycosphaerellales</taxon>
        <taxon>Mycosphaerellaceae</taxon>
        <taxon>Pseudocercospora</taxon>
    </lineage>
</organism>
<dbReference type="AlphaFoldDB" id="A0A139IQJ7"/>
<accession>A0A139IQJ7</accession>
<dbReference type="Proteomes" id="UP000073492">
    <property type="component" value="Unassembled WGS sequence"/>
</dbReference>
<name>A0A139IQJ7_9PEZI</name>
<gene>
    <name evidence="1" type="ORF">AC579_4370</name>
</gene>
<keyword evidence="2" id="KW-1185">Reference proteome</keyword>
<protein>
    <submittedName>
        <fullName evidence="1">Uncharacterized protein</fullName>
    </submittedName>
</protein>
<comment type="caution">
    <text evidence="1">The sequence shown here is derived from an EMBL/GenBank/DDBJ whole genome shotgun (WGS) entry which is preliminary data.</text>
</comment>
<evidence type="ECO:0000313" key="1">
    <source>
        <dbReference type="EMBL" id="KXT17041.1"/>
    </source>
</evidence>
<proteinExistence type="predicted"/>
<reference evidence="1 2" key="1">
    <citation type="submission" date="2015-07" db="EMBL/GenBank/DDBJ databases">
        <title>Comparative genomics of the Sigatoka disease complex on banana suggests a link between parallel evolutionary changes in Pseudocercospora fijiensis and Pseudocercospora eumusae and increased virulence on the banana host.</title>
        <authorList>
            <person name="Chang T.-C."/>
            <person name="Salvucci A."/>
            <person name="Crous P.W."/>
            <person name="Stergiopoulos I."/>
        </authorList>
    </citation>
    <scope>NUCLEOTIDE SEQUENCE [LARGE SCALE GENOMIC DNA]</scope>
    <source>
        <strain evidence="1 2">CBS 116634</strain>
    </source>
</reference>
<sequence length="84" mass="9541">MSLNTIVLPYTREVVTSPHILETVFAQEMRRFSTCRSHDRKYTLGATSSSNTGSDWIRALWVEAVHPGTRDYVPKIIGARGYQI</sequence>